<dbReference type="RefSeq" id="WP_091823459.1">
    <property type="nucleotide sequence ID" value="NZ_FNRJ01000002.1"/>
</dbReference>
<keyword evidence="1" id="KW-0175">Coiled coil</keyword>
<dbReference type="InterPro" id="IPR036240">
    <property type="entry name" value="Gp9-like_sf"/>
</dbReference>
<sequence length="272" mass="30149">MANRLQNYLMRDGQTRLGQAYFNAIWADIDARIDMLERLKVSWSTEVNQLRDLGLTRIDLHIRPVLDDINQVLDQAQQQVTAFTEQVIEQEIQPLLDGSEARLASTSQLLSSSQQLLNNLQTALDQSINDIQEQVSQSITALQEQVNQHVDSLIDDTEVSDSGLWSSEKTSTQLQQRESKWSIEAIAVNAGAALQTRYLVDTSAGAVTLTLPDTPSNGDKIGIVDATGSFGTHNCVINRNGKTIMGLAENMNIDIENAAIDLIYFGGDWRVF</sequence>
<accession>A0A1H3ZWX8</accession>
<dbReference type="Gene3D" id="2.60.120.640">
    <property type="entry name" value="gp9"/>
    <property type="match status" value="1"/>
</dbReference>
<dbReference type="SUPFAM" id="SSF47162">
    <property type="entry name" value="Apolipoprotein"/>
    <property type="match status" value="1"/>
</dbReference>
<evidence type="ECO:0000313" key="2">
    <source>
        <dbReference type="EMBL" id="SEA28199.1"/>
    </source>
</evidence>
<name>A0A1H3ZWX8_9GAMM</name>
<keyword evidence="3" id="KW-1185">Reference proteome</keyword>
<organism evidence="2 3">
    <name type="scientific">Marinobacterium iners DSM 11526</name>
    <dbReference type="NCBI Taxonomy" id="1122198"/>
    <lineage>
        <taxon>Bacteria</taxon>
        <taxon>Pseudomonadati</taxon>
        <taxon>Pseudomonadota</taxon>
        <taxon>Gammaproteobacteria</taxon>
        <taxon>Oceanospirillales</taxon>
        <taxon>Oceanospirillaceae</taxon>
        <taxon>Marinobacterium</taxon>
    </lineage>
</organism>
<gene>
    <name evidence="2" type="ORF">SAMN02745729_102197</name>
</gene>
<dbReference type="Gene3D" id="1.20.120.20">
    <property type="entry name" value="Apolipoprotein"/>
    <property type="match status" value="1"/>
</dbReference>
<evidence type="ECO:0000313" key="3">
    <source>
        <dbReference type="Proteomes" id="UP000242469"/>
    </source>
</evidence>
<dbReference type="SUPFAM" id="SSF50017">
    <property type="entry name" value="gp9"/>
    <property type="match status" value="1"/>
</dbReference>
<reference evidence="3" key="1">
    <citation type="submission" date="2016-10" db="EMBL/GenBank/DDBJ databases">
        <authorList>
            <person name="Varghese N."/>
            <person name="Submissions S."/>
        </authorList>
    </citation>
    <scope>NUCLEOTIDE SEQUENCE [LARGE SCALE GENOMIC DNA]</scope>
    <source>
        <strain evidence="3">DSM 11526</strain>
    </source>
</reference>
<feature type="coiled-coil region" evidence="1">
    <location>
        <begin position="66"/>
        <end position="93"/>
    </location>
</feature>
<dbReference type="AlphaFoldDB" id="A0A1H3ZWX8"/>
<evidence type="ECO:0000256" key="1">
    <source>
        <dbReference type="SAM" id="Coils"/>
    </source>
</evidence>
<dbReference type="STRING" id="1122198.SAMN02745729_102197"/>
<proteinExistence type="predicted"/>
<dbReference type="InterPro" id="IPR027411">
    <property type="entry name" value="Gp9/Gp10_mid_dom_sf"/>
</dbReference>
<protein>
    <submittedName>
        <fullName evidence="2">Uncharacterized protein</fullName>
    </submittedName>
</protein>
<dbReference type="Proteomes" id="UP000242469">
    <property type="component" value="Unassembled WGS sequence"/>
</dbReference>
<dbReference type="EMBL" id="FNRJ01000002">
    <property type="protein sequence ID" value="SEA28199.1"/>
    <property type="molecule type" value="Genomic_DNA"/>
</dbReference>